<dbReference type="PANTHER" id="PTHR42901">
    <property type="entry name" value="ALCOHOL DEHYDROGENASE"/>
    <property type="match status" value="1"/>
</dbReference>
<dbReference type="SUPFAM" id="SSF51735">
    <property type="entry name" value="NAD(P)-binding Rossmann-fold domains"/>
    <property type="match status" value="1"/>
</dbReference>
<sequence length="253" mass="27032">MDSEFQSAYSFEPQCLTGKTILITGAGDGIGRQAAKSFAEHGATVILLGKTTAKLEAVYDEIVEAGYPQPAIVPMDLKGAEESHYQGLAETIESQFKGLDGLLHNASLLGTLGPFEHISLEQFDEVMQVNLRSQFMLTKALLPVLKQADKASIVFTSSGVGKKGRAYWGSYAISKFATEGMMQTLADELDGSNLRANSINPGATRTSMRASAFPAEDPMTLPTAADLMPAYLYLMSDASADNNGQAYDAQAKA</sequence>
<reference evidence="3" key="1">
    <citation type="journal article" date="2014" name="Int. J. Syst. Evol. Microbiol.">
        <title>Complete genome sequence of Corynebacterium casei LMG S-19264T (=DSM 44701T), isolated from a smear-ripened cheese.</title>
        <authorList>
            <consortium name="US DOE Joint Genome Institute (JGI-PGF)"/>
            <person name="Walter F."/>
            <person name="Albersmeier A."/>
            <person name="Kalinowski J."/>
            <person name="Ruckert C."/>
        </authorList>
    </citation>
    <scope>NUCLEOTIDE SEQUENCE</scope>
    <source>
        <strain evidence="3">NBRC 101628</strain>
    </source>
</reference>
<dbReference type="RefSeq" id="WP_095506280.1">
    <property type="nucleotide sequence ID" value="NZ_BSNC01000001.1"/>
</dbReference>
<comment type="caution">
    <text evidence="3">The sequence shown here is derived from an EMBL/GenBank/DDBJ whole genome shotgun (WGS) entry which is preliminary data.</text>
</comment>
<dbReference type="NCBIfam" id="NF006509">
    <property type="entry name" value="PRK08945.1"/>
    <property type="match status" value="1"/>
</dbReference>
<dbReference type="EMBL" id="BSNC01000001">
    <property type="protein sequence ID" value="GLP94918.1"/>
    <property type="molecule type" value="Genomic_DNA"/>
</dbReference>
<gene>
    <name evidence="3" type="ORF">GCM10007895_02240</name>
</gene>
<keyword evidence="4" id="KW-1185">Reference proteome</keyword>
<dbReference type="PANTHER" id="PTHR42901:SF1">
    <property type="entry name" value="ALCOHOL DEHYDROGENASE"/>
    <property type="match status" value="1"/>
</dbReference>
<accession>A0AA37W043</accession>
<dbReference type="InterPro" id="IPR020904">
    <property type="entry name" value="Sc_DH/Rdtase_CS"/>
</dbReference>
<dbReference type="AlphaFoldDB" id="A0AA37W043"/>
<dbReference type="Proteomes" id="UP001161422">
    <property type="component" value="Unassembled WGS sequence"/>
</dbReference>
<name>A0AA37W043_9GAMM</name>
<evidence type="ECO:0000256" key="2">
    <source>
        <dbReference type="ARBA" id="ARBA00023002"/>
    </source>
</evidence>
<dbReference type="InterPro" id="IPR002347">
    <property type="entry name" value="SDR_fam"/>
</dbReference>
<organism evidence="3 4">
    <name type="scientific">Paraferrimonas sedimenticola</name>
    <dbReference type="NCBI Taxonomy" id="375674"/>
    <lineage>
        <taxon>Bacteria</taxon>
        <taxon>Pseudomonadati</taxon>
        <taxon>Pseudomonadota</taxon>
        <taxon>Gammaproteobacteria</taxon>
        <taxon>Alteromonadales</taxon>
        <taxon>Ferrimonadaceae</taxon>
        <taxon>Paraferrimonas</taxon>
    </lineage>
</organism>
<dbReference type="PROSITE" id="PS00061">
    <property type="entry name" value="ADH_SHORT"/>
    <property type="match status" value="1"/>
</dbReference>
<proteinExistence type="inferred from homology"/>
<dbReference type="InterPro" id="IPR036291">
    <property type="entry name" value="NAD(P)-bd_dom_sf"/>
</dbReference>
<evidence type="ECO:0000256" key="1">
    <source>
        <dbReference type="ARBA" id="ARBA00006484"/>
    </source>
</evidence>
<keyword evidence="2" id="KW-0560">Oxidoreductase</keyword>
<evidence type="ECO:0000313" key="4">
    <source>
        <dbReference type="Proteomes" id="UP001161422"/>
    </source>
</evidence>
<protein>
    <submittedName>
        <fullName evidence="3">YciK family oxidoreductase</fullName>
    </submittedName>
</protein>
<evidence type="ECO:0000313" key="3">
    <source>
        <dbReference type="EMBL" id="GLP94918.1"/>
    </source>
</evidence>
<dbReference type="PRINTS" id="PR00081">
    <property type="entry name" value="GDHRDH"/>
</dbReference>
<comment type="similarity">
    <text evidence="1">Belongs to the short-chain dehydrogenases/reductases (SDR) family.</text>
</comment>
<dbReference type="GO" id="GO:0016491">
    <property type="term" value="F:oxidoreductase activity"/>
    <property type="evidence" value="ECO:0007669"/>
    <property type="project" value="UniProtKB-KW"/>
</dbReference>
<reference evidence="3" key="2">
    <citation type="submission" date="2023-01" db="EMBL/GenBank/DDBJ databases">
        <title>Draft genome sequence of Paraferrimonas sedimenticola strain NBRC 101628.</title>
        <authorList>
            <person name="Sun Q."/>
            <person name="Mori K."/>
        </authorList>
    </citation>
    <scope>NUCLEOTIDE SEQUENCE</scope>
    <source>
        <strain evidence="3">NBRC 101628</strain>
    </source>
</reference>
<dbReference type="Pfam" id="PF00106">
    <property type="entry name" value="adh_short"/>
    <property type="match status" value="1"/>
</dbReference>
<dbReference type="Gene3D" id="3.40.50.720">
    <property type="entry name" value="NAD(P)-binding Rossmann-like Domain"/>
    <property type="match status" value="1"/>
</dbReference>